<evidence type="ECO:0000313" key="4">
    <source>
        <dbReference type="Proteomes" id="UP000198771"/>
    </source>
</evidence>
<dbReference type="UniPathway" id="UPA00084">
    <property type="reaction ID" value="UER00504"/>
</dbReference>
<reference evidence="3 4" key="1">
    <citation type="submission" date="2016-10" db="EMBL/GenBank/DDBJ databases">
        <authorList>
            <person name="de Groot N.N."/>
        </authorList>
    </citation>
    <scope>NUCLEOTIDE SEQUENCE [LARGE SCALE GENOMIC DNA]</scope>
    <source>
        <strain evidence="3 4">ASO4-2</strain>
    </source>
</reference>
<keyword evidence="1" id="KW-1133">Transmembrane helix</keyword>
<dbReference type="GO" id="GO:0006655">
    <property type="term" value="P:phosphatidylglycerol biosynthetic process"/>
    <property type="evidence" value="ECO:0007669"/>
    <property type="project" value="UniProtKB-UniPathway"/>
</dbReference>
<name>A0A1G6A9Z4_9BACT</name>
<evidence type="ECO:0000256" key="1">
    <source>
        <dbReference type="SAM" id="Phobius"/>
    </source>
</evidence>
<evidence type="ECO:0000313" key="3">
    <source>
        <dbReference type="EMBL" id="SDB05257.1"/>
    </source>
</evidence>
<dbReference type="PANTHER" id="PTHR36305">
    <property type="entry name" value="PHOSPHATIDYLGLYCEROPHOSPHATASE A"/>
    <property type="match status" value="1"/>
</dbReference>
<dbReference type="PANTHER" id="PTHR36305:SF1">
    <property type="entry name" value="PHOSPHATIDYLGLYCEROPHOSPHATASE A"/>
    <property type="match status" value="1"/>
</dbReference>
<feature type="transmembrane region" description="Helical" evidence="1">
    <location>
        <begin position="49"/>
        <end position="66"/>
    </location>
</feature>
<evidence type="ECO:0000259" key="2">
    <source>
        <dbReference type="Pfam" id="PF04608"/>
    </source>
</evidence>
<organism evidence="3 4">
    <name type="scientific">Desulfonatronum thiosulfatophilum</name>
    <dbReference type="NCBI Taxonomy" id="617002"/>
    <lineage>
        <taxon>Bacteria</taxon>
        <taxon>Pseudomonadati</taxon>
        <taxon>Thermodesulfobacteriota</taxon>
        <taxon>Desulfovibrionia</taxon>
        <taxon>Desulfovibrionales</taxon>
        <taxon>Desulfonatronaceae</taxon>
        <taxon>Desulfonatronum</taxon>
    </lineage>
</organism>
<protein>
    <submittedName>
        <fullName evidence="3">Phosphatidylglycerophosphatase A</fullName>
    </submittedName>
</protein>
<dbReference type="RefSeq" id="WP_092116438.1">
    <property type="nucleotide sequence ID" value="NZ_FMXO01000001.1"/>
</dbReference>
<keyword evidence="4" id="KW-1185">Reference proteome</keyword>
<accession>A0A1G6A9Z4</accession>
<proteinExistence type="predicted"/>
<dbReference type="Proteomes" id="UP000198771">
    <property type="component" value="Unassembled WGS sequence"/>
</dbReference>
<dbReference type="Pfam" id="PF04608">
    <property type="entry name" value="PgpA"/>
    <property type="match status" value="1"/>
</dbReference>
<dbReference type="InterPro" id="IPR036681">
    <property type="entry name" value="PgpA-like_sf"/>
</dbReference>
<dbReference type="InterPro" id="IPR007686">
    <property type="entry name" value="YutG/PgpA"/>
</dbReference>
<dbReference type="InterPro" id="IPR026037">
    <property type="entry name" value="PgpA"/>
</dbReference>
<dbReference type="PIRSF" id="PIRSF006162">
    <property type="entry name" value="PgpA"/>
    <property type="match status" value="1"/>
</dbReference>
<dbReference type="GO" id="GO:0008962">
    <property type="term" value="F:phosphatidylglycerophosphatase activity"/>
    <property type="evidence" value="ECO:0007669"/>
    <property type="project" value="InterPro"/>
</dbReference>
<dbReference type="SUPFAM" id="SSF101307">
    <property type="entry name" value="YutG-like"/>
    <property type="match status" value="1"/>
</dbReference>
<dbReference type="OrthoDB" id="9804091at2"/>
<feature type="transmembrane region" description="Helical" evidence="1">
    <location>
        <begin position="86"/>
        <end position="110"/>
    </location>
</feature>
<gene>
    <name evidence="3" type="ORF">SAMN05660653_00275</name>
</gene>
<dbReference type="STRING" id="617002.SAMN05660653_00275"/>
<sequence>MSTRLLDRTASIIATLGPFGHLPKIPGTWGSLAAIAAAPWLFMPLSFSMRVMVLMLILLVGTWAASRSERIFGRKDPGCVVVDELLGQWLTLLPFAVLSPVQLAAGFVFFRIFDILKPWPIRYVDRNVPGGFGVMVDDCIAAIPAAAMLWLMILFL</sequence>
<dbReference type="EMBL" id="FMXO01000001">
    <property type="protein sequence ID" value="SDB05257.1"/>
    <property type="molecule type" value="Genomic_DNA"/>
</dbReference>
<dbReference type="CDD" id="cd06971">
    <property type="entry name" value="PgpA"/>
    <property type="match status" value="1"/>
</dbReference>
<feature type="transmembrane region" description="Helical" evidence="1">
    <location>
        <begin position="131"/>
        <end position="155"/>
    </location>
</feature>
<dbReference type="AlphaFoldDB" id="A0A1G6A9Z4"/>
<keyword evidence="1" id="KW-0812">Transmembrane</keyword>
<feature type="domain" description="YutG/PgpA" evidence="2">
    <location>
        <begin position="12"/>
        <end position="152"/>
    </location>
</feature>
<feature type="transmembrane region" description="Helical" evidence="1">
    <location>
        <begin position="25"/>
        <end position="42"/>
    </location>
</feature>
<keyword evidence="1" id="KW-0472">Membrane</keyword>